<dbReference type="InParanoid" id="A0A165GPC3"/>
<dbReference type="AlphaFoldDB" id="A0A165GPC3"/>
<gene>
    <name evidence="5" type="ORF">CALCODRAFT_242167</name>
</gene>
<dbReference type="Pfam" id="PF10342">
    <property type="entry name" value="Kre9_KNH"/>
    <property type="match status" value="1"/>
</dbReference>
<dbReference type="Proteomes" id="UP000076842">
    <property type="component" value="Unassembled WGS sequence"/>
</dbReference>
<evidence type="ECO:0000256" key="3">
    <source>
        <dbReference type="SAM" id="SignalP"/>
    </source>
</evidence>
<evidence type="ECO:0000256" key="2">
    <source>
        <dbReference type="SAM" id="MobiDB-lite"/>
    </source>
</evidence>
<dbReference type="OrthoDB" id="5420143at2759"/>
<evidence type="ECO:0000259" key="4">
    <source>
        <dbReference type="Pfam" id="PF10342"/>
    </source>
</evidence>
<dbReference type="PANTHER" id="PTHR35185:SF1">
    <property type="entry name" value="UPF0619 GPI-ANCHORED MEMBRANE PROTEIN C1322.10"/>
    <property type="match status" value="1"/>
</dbReference>
<accession>A0A165GPC3</accession>
<feature type="chain" id="PRO_5007858225" description="Yeast cell wall synthesis Kre9/Knh1-like N-terminal domain-containing protein" evidence="3">
    <location>
        <begin position="17"/>
        <end position="202"/>
    </location>
</feature>
<keyword evidence="6" id="KW-1185">Reference proteome</keyword>
<name>A0A165GPC3_9BASI</name>
<evidence type="ECO:0000313" key="5">
    <source>
        <dbReference type="EMBL" id="KZT58311.1"/>
    </source>
</evidence>
<sequence length="202" mass="20531">MQLLLLAFSLLPLIRALTITAPTTGQGWTGNQTVQITWSSIAGDPATFSIELSRPNQNLGPYGGSLAVGNNVPTANGEFTFELPQVPPGDGYELQFVNISDINIVYATSGLFTVTENDTVTSTTSASSMTASTGTGTSSAVTSSSMTSGSSSSASSTSSSMTATPTSFSAAVSLISPTWLRELVATSAVLSVGIALGFGLLA</sequence>
<organism evidence="5 6">
    <name type="scientific">Calocera cornea HHB12733</name>
    <dbReference type="NCBI Taxonomy" id="1353952"/>
    <lineage>
        <taxon>Eukaryota</taxon>
        <taxon>Fungi</taxon>
        <taxon>Dikarya</taxon>
        <taxon>Basidiomycota</taxon>
        <taxon>Agaricomycotina</taxon>
        <taxon>Dacrymycetes</taxon>
        <taxon>Dacrymycetales</taxon>
        <taxon>Dacrymycetaceae</taxon>
        <taxon>Calocera</taxon>
    </lineage>
</organism>
<feature type="region of interest" description="Disordered" evidence="2">
    <location>
        <begin position="122"/>
        <end position="160"/>
    </location>
</feature>
<keyword evidence="1 3" id="KW-0732">Signal</keyword>
<dbReference type="PANTHER" id="PTHR35185">
    <property type="entry name" value="SERINE/THREONINE-RICH PROTEIN ADG2-RELATED"/>
    <property type="match status" value="1"/>
</dbReference>
<dbReference type="InterPro" id="IPR052479">
    <property type="entry name" value="GPI-anchor_Adhesion_Reg"/>
</dbReference>
<evidence type="ECO:0000313" key="6">
    <source>
        <dbReference type="Proteomes" id="UP000076842"/>
    </source>
</evidence>
<proteinExistence type="predicted"/>
<protein>
    <recommendedName>
        <fullName evidence="4">Yeast cell wall synthesis Kre9/Knh1-like N-terminal domain-containing protein</fullName>
    </recommendedName>
</protein>
<dbReference type="EMBL" id="KV423952">
    <property type="protein sequence ID" value="KZT58311.1"/>
    <property type="molecule type" value="Genomic_DNA"/>
</dbReference>
<feature type="signal peptide" evidence="3">
    <location>
        <begin position="1"/>
        <end position="16"/>
    </location>
</feature>
<dbReference type="InterPro" id="IPR018466">
    <property type="entry name" value="Kre9/Knh1-like_N"/>
</dbReference>
<reference evidence="5 6" key="1">
    <citation type="journal article" date="2016" name="Mol. Biol. Evol.">
        <title>Comparative Genomics of Early-Diverging Mushroom-Forming Fungi Provides Insights into the Origins of Lignocellulose Decay Capabilities.</title>
        <authorList>
            <person name="Nagy L.G."/>
            <person name="Riley R."/>
            <person name="Tritt A."/>
            <person name="Adam C."/>
            <person name="Daum C."/>
            <person name="Floudas D."/>
            <person name="Sun H."/>
            <person name="Yadav J.S."/>
            <person name="Pangilinan J."/>
            <person name="Larsson K.H."/>
            <person name="Matsuura K."/>
            <person name="Barry K."/>
            <person name="Labutti K."/>
            <person name="Kuo R."/>
            <person name="Ohm R.A."/>
            <person name="Bhattacharya S.S."/>
            <person name="Shirouzu T."/>
            <person name="Yoshinaga Y."/>
            <person name="Martin F.M."/>
            <person name="Grigoriev I.V."/>
            <person name="Hibbett D.S."/>
        </authorList>
    </citation>
    <scope>NUCLEOTIDE SEQUENCE [LARGE SCALE GENOMIC DNA]</scope>
    <source>
        <strain evidence="5 6">HHB12733</strain>
    </source>
</reference>
<evidence type="ECO:0000256" key="1">
    <source>
        <dbReference type="ARBA" id="ARBA00022729"/>
    </source>
</evidence>
<feature type="domain" description="Yeast cell wall synthesis Kre9/Knh1-like N-terminal" evidence="4">
    <location>
        <begin position="22"/>
        <end position="114"/>
    </location>
</feature>